<dbReference type="EMBL" id="BART01019072">
    <property type="protein sequence ID" value="GAG81559.1"/>
    <property type="molecule type" value="Genomic_DNA"/>
</dbReference>
<feature type="domain" description="Response regulatory" evidence="3">
    <location>
        <begin position="1"/>
        <end position="113"/>
    </location>
</feature>
<dbReference type="PROSITE" id="PS50110">
    <property type="entry name" value="RESPONSE_REGULATORY"/>
    <property type="match status" value="1"/>
</dbReference>
<accession>X1AHT6</accession>
<keyword evidence="2" id="KW-0902">Two-component regulatory system</keyword>
<organism evidence="4">
    <name type="scientific">marine sediment metagenome</name>
    <dbReference type="NCBI Taxonomy" id="412755"/>
    <lineage>
        <taxon>unclassified sequences</taxon>
        <taxon>metagenomes</taxon>
        <taxon>ecological metagenomes</taxon>
    </lineage>
</organism>
<sequence>LIIDDSAFQRRIIRSLVRDAGYETEEAENGRAGLEKIAARKPDCILTDLLMPDMGGLELLESLRELAAAIPVIIITGNIQDSVRQRCLELGAAAVVNKPVRQEELLPAIEKALGDIVV</sequence>
<gene>
    <name evidence="4" type="ORF">S01H4_35802</name>
</gene>
<protein>
    <recommendedName>
        <fullName evidence="3">Response regulatory domain-containing protein</fullName>
    </recommendedName>
</protein>
<dbReference type="InterPro" id="IPR050595">
    <property type="entry name" value="Bact_response_regulator"/>
</dbReference>
<name>X1AHT6_9ZZZZ</name>
<evidence type="ECO:0000259" key="3">
    <source>
        <dbReference type="PROSITE" id="PS50110"/>
    </source>
</evidence>
<evidence type="ECO:0000313" key="4">
    <source>
        <dbReference type="EMBL" id="GAG81559.1"/>
    </source>
</evidence>
<dbReference type="InterPro" id="IPR001789">
    <property type="entry name" value="Sig_transdc_resp-reg_receiver"/>
</dbReference>
<dbReference type="SUPFAM" id="SSF52172">
    <property type="entry name" value="CheY-like"/>
    <property type="match status" value="1"/>
</dbReference>
<reference evidence="4" key="1">
    <citation type="journal article" date="2014" name="Front. Microbiol.">
        <title>High frequency of phylogenetically diverse reductive dehalogenase-homologous genes in deep subseafloor sedimentary metagenomes.</title>
        <authorList>
            <person name="Kawai M."/>
            <person name="Futagami T."/>
            <person name="Toyoda A."/>
            <person name="Takaki Y."/>
            <person name="Nishi S."/>
            <person name="Hori S."/>
            <person name="Arai W."/>
            <person name="Tsubouchi T."/>
            <person name="Morono Y."/>
            <person name="Uchiyama I."/>
            <person name="Ito T."/>
            <person name="Fujiyama A."/>
            <person name="Inagaki F."/>
            <person name="Takami H."/>
        </authorList>
    </citation>
    <scope>NUCLEOTIDE SEQUENCE</scope>
    <source>
        <strain evidence="4">Expedition CK06-06</strain>
    </source>
</reference>
<dbReference type="Pfam" id="PF00072">
    <property type="entry name" value="Response_reg"/>
    <property type="match status" value="1"/>
</dbReference>
<dbReference type="PANTHER" id="PTHR44591">
    <property type="entry name" value="STRESS RESPONSE REGULATOR PROTEIN 1"/>
    <property type="match status" value="1"/>
</dbReference>
<dbReference type="SMART" id="SM00448">
    <property type="entry name" value="REC"/>
    <property type="match status" value="1"/>
</dbReference>
<evidence type="ECO:0000256" key="2">
    <source>
        <dbReference type="ARBA" id="ARBA00023012"/>
    </source>
</evidence>
<dbReference type="GO" id="GO:0000160">
    <property type="term" value="P:phosphorelay signal transduction system"/>
    <property type="evidence" value="ECO:0007669"/>
    <property type="project" value="UniProtKB-KW"/>
</dbReference>
<feature type="non-terminal residue" evidence="4">
    <location>
        <position position="1"/>
    </location>
</feature>
<dbReference type="InterPro" id="IPR011006">
    <property type="entry name" value="CheY-like_superfamily"/>
</dbReference>
<dbReference type="AlphaFoldDB" id="X1AHT6"/>
<evidence type="ECO:0000256" key="1">
    <source>
        <dbReference type="ARBA" id="ARBA00022553"/>
    </source>
</evidence>
<dbReference type="PANTHER" id="PTHR44591:SF14">
    <property type="entry name" value="PROTEIN PILG"/>
    <property type="match status" value="1"/>
</dbReference>
<dbReference type="Gene3D" id="3.40.50.2300">
    <property type="match status" value="1"/>
</dbReference>
<keyword evidence="1" id="KW-0597">Phosphoprotein</keyword>
<comment type="caution">
    <text evidence="4">The sequence shown here is derived from an EMBL/GenBank/DDBJ whole genome shotgun (WGS) entry which is preliminary data.</text>
</comment>
<proteinExistence type="predicted"/>